<evidence type="ECO:0000313" key="9">
    <source>
        <dbReference type="Proteomes" id="UP000295164"/>
    </source>
</evidence>
<keyword evidence="2 5" id="KW-0812">Transmembrane</keyword>
<evidence type="ECO:0000256" key="3">
    <source>
        <dbReference type="ARBA" id="ARBA00022989"/>
    </source>
</evidence>
<dbReference type="RefSeq" id="WP_131851777.1">
    <property type="nucleotide sequence ID" value="NZ_SKFH01000011.1"/>
</dbReference>
<gene>
    <name evidence="8" type="ORF">E0486_08715</name>
</gene>
<evidence type="ECO:0000259" key="6">
    <source>
        <dbReference type="Pfam" id="PF01694"/>
    </source>
</evidence>
<evidence type="ECO:0000256" key="1">
    <source>
        <dbReference type="ARBA" id="ARBA00004141"/>
    </source>
</evidence>
<feature type="transmembrane region" description="Helical" evidence="5">
    <location>
        <begin position="87"/>
        <end position="105"/>
    </location>
</feature>
<keyword evidence="3 5" id="KW-1133">Transmembrane helix</keyword>
<feature type="transmembrane region" description="Helical" evidence="5">
    <location>
        <begin position="117"/>
        <end position="136"/>
    </location>
</feature>
<keyword evidence="9" id="KW-1185">Reference proteome</keyword>
<dbReference type="EMBL" id="SKFH01000011">
    <property type="protein sequence ID" value="TCZ72163.1"/>
    <property type="molecule type" value="Genomic_DNA"/>
</dbReference>
<keyword evidence="8" id="KW-0378">Hydrolase</keyword>
<dbReference type="GO" id="GO:0004252">
    <property type="term" value="F:serine-type endopeptidase activity"/>
    <property type="evidence" value="ECO:0007669"/>
    <property type="project" value="InterPro"/>
</dbReference>
<dbReference type="InterPro" id="IPR035952">
    <property type="entry name" value="Rhomboid-like_sf"/>
</dbReference>
<comment type="subcellular location">
    <subcellularLocation>
        <location evidence="1">Membrane</location>
        <topology evidence="1">Multi-pass membrane protein</topology>
    </subcellularLocation>
</comment>
<feature type="transmembrane region" description="Helical" evidence="5">
    <location>
        <begin position="179"/>
        <end position="198"/>
    </location>
</feature>
<keyword evidence="8" id="KW-0645">Protease</keyword>
<dbReference type="PANTHER" id="PTHR43066">
    <property type="entry name" value="RHOMBOID-RELATED PROTEIN"/>
    <property type="match status" value="1"/>
</dbReference>
<dbReference type="GO" id="GO:0006508">
    <property type="term" value="P:proteolysis"/>
    <property type="evidence" value="ECO:0007669"/>
    <property type="project" value="UniProtKB-KW"/>
</dbReference>
<feature type="transmembrane region" description="Helical" evidence="5">
    <location>
        <begin position="21"/>
        <end position="42"/>
    </location>
</feature>
<dbReference type="Proteomes" id="UP000295164">
    <property type="component" value="Unassembled WGS sequence"/>
</dbReference>
<dbReference type="PANTHER" id="PTHR43066:SF11">
    <property type="entry name" value="PEPTIDASE S54 RHOMBOID DOMAIN-CONTAINING PROTEIN"/>
    <property type="match status" value="1"/>
</dbReference>
<keyword evidence="4 5" id="KW-0472">Membrane</keyword>
<dbReference type="Gene3D" id="1.20.1540.10">
    <property type="entry name" value="Rhomboid-like"/>
    <property type="match status" value="1"/>
</dbReference>
<feature type="transmembrane region" description="Helical" evidence="5">
    <location>
        <begin position="148"/>
        <end position="167"/>
    </location>
</feature>
<evidence type="ECO:0000313" key="8">
    <source>
        <dbReference type="EMBL" id="TCZ72163.1"/>
    </source>
</evidence>
<sequence length="308" mass="34608">MAYYPQQNRKKLSIGSDGNALMNLIALLLIVFVVFAFIQVIYTFSFYKEGSARYHTEVFPWISMPADLSKLLTRPWTVLTHPFVHDGVFPVIGNLLWLWAFGYIYQELTGYRLLIPLFLYGSLAGAVAFLAAYNLIPGLRPDAAVAQLWGAGAGVMAIAIATTVLAPDYRIFPMLNGGIPLWVITLLYAVVTLAMIPFSNPGEHIAHLAGAGLGFLFQVQHNRGRDWSSPLNRLWDWWTNLFNPERPGKSPSPKDQLFYKASVPPFKKSSNLTQQRVDEILDKINQKGFKSLTEEEREILKKASSDNQ</sequence>
<feature type="domain" description="DUF6576" evidence="7">
    <location>
        <begin position="272"/>
        <end position="304"/>
    </location>
</feature>
<proteinExistence type="predicted"/>
<dbReference type="InterPro" id="IPR046483">
    <property type="entry name" value="DUF6576"/>
</dbReference>
<evidence type="ECO:0000256" key="5">
    <source>
        <dbReference type="SAM" id="Phobius"/>
    </source>
</evidence>
<evidence type="ECO:0000256" key="2">
    <source>
        <dbReference type="ARBA" id="ARBA00022692"/>
    </source>
</evidence>
<accession>A0A4R4E4K3</accession>
<dbReference type="OrthoDB" id="680602at2"/>
<dbReference type="Pfam" id="PF01694">
    <property type="entry name" value="Rhomboid"/>
    <property type="match status" value="1"/>
</dbReference>
<evidence type="ECO:0000256" key="4">
    <source>
        <dbReference type="ARBA" id="ARBA00023136"/>
    </source>
</evidence>
<feature type="domain" description="Peptidase S54 rhomboid" evidence="6">
    <location>
        <begin position="74"/>
        <end position="217"/>
    </location>
</feature>
<dbReference type="AlphaFoldDB" id="A0A4R4E4K3"/>
<dbReference type="InterPro" id="IPR022764">
    <property type="entry name" value="Peptidase_S54_rhomboid_dom"/>
</dbReference>
<protein>
    <submittedName>
        <fullName evidence="8">Rhomboid family intramembrane serine protease</fullName>
    </submittedName>
</protein>
<dbReference type="Pfam" id="PF20216">
    <property type="entry name" value="DUF6576"/>
    <property type="match status" value="1"/>
</dbReference>
<reference evidence="8 9" key="1">
    <citation type="submission" date="2019-03" db="EMBL/GenBank/DDBJ databases">
        <authorList>
            <person name="Kim M.K.M."/>
        </authorList>
    </citation>
    <scope>NUCLEOTIDE SEQUENCE [LARGE SCALE GENOMIC DNA]</scope>
    <source>
        <strain evidence="8 9">17J68-15</strain>
    </source>
</reference>
<dbReference type="SUPFAM" id="SSF144091">
    <property type="entry name" value="Rhomboid-like"/>
    <property type="match status" value="1"/>
</dbReference>
<comment type="caution">
    <text evidence="8">The sequence shown here is derived from an EMBL/GenBank/DDBJ whole genome shotgun (WGS) entry which is preliminary data.</text>
</comment>
<name>A0A4R4E4K3_9BACT</name>
<organism evidence="8 9">
    <name type="scientific">Flaviaesturariibacter aridisoli</name>
    <dbReference type="NCBI Taxonomy" id="2545761"/>
    <lineage>
        <taxon>Bacteria</taxon>
        <taxon>Pseudomonadati</taxon>
        <taxon>Bacteroidota</taxon>
        <taxon>Chitinophagia</taxon>
        <taxon>Chitinophagales</taxon>
        <taxon>Chitinophagaceae</taxon>
        <taxon>Flaviaestuariibacter</taxon>
    </lineage>
</organism>
<evidence type="ECO:0000259" key="7">
    <source>
        <dbReference type="Pfam" id="PF20216"/>
    </source>
</evidence>
<dbReference type="GO" id="GO:0016020">
    <property type="term" value="C:membrane"/>
    <property type="evidence" value="ECO:0007669"/>
    <property type="project" value="UniProtKB-SubCell"/>
</dbReference>